<dbReference type="EMBL" id="DUZY01000001">
    <property type="protein sequence ID" value="DAD19893.1"/>
    <property type="molecule type" value="Genomic_DNA"/>
</dbReference>
<dbReference type="Proteomes" id="UP000607653">
    <property type="component" value="Unassembled WGS sequence"/>
</dbReference>
<sequence length="229" mass="25807">MSCLNLGKKLSPAGKAWKGFTFTLQRKLHKLKRSKAFKITTKRLNTTLTAVLGRSPPPFTARPQHKTTKGFTQTPTVLRVRNHHKRRRIRQRFAPVYVDELFVEPFSVQVKCLGSPPTPTPTPTGTTKVIDKCATSAARNHDPAESSSSRAVLTMQIKRFDMLASPETIITEKVPVSHIATESSSEPAVPQLKGVDERAEEFIAKFRAEMMLQRQRSFSEYQEMLKRGC</sequence>
<gene>
    <name evidence="1" type="ORF">HUJ06_021356</name>
</gene>
<organism evidence="1 2">
    <name type="scientific">Nelumbo nucifera</name>
    <name type="common">Sacred lotus</name>
    <dbReference type="NCBI Taxonomy" id="4432"/>
    <lineage>
        <taxon>Eukaryota</taxon>
        <taxon>Viridiplantae</taxon>
        <taxon>Streptophyta</taxon>
        <taxon>Embryophyta</taxon>
        <taxon>Tracheophyta</taxon>
        <taxon>Spermatophyta</taxon>
        <taxon>Magnoliopsida</taxon>
        <taxon>Proteales</taxon>
        <taxon>Nelumbonaceae</taxon>
        <taxon>Nelumbo</taxon>
    </lineage>
</organism>
<keyword evidence="2" id="KW-1185">Reference proteome</keyword>
<proteinExistence type="predicted"/>
<name>A0A822XJK8_NELNU</name>
<dbReference type="AlphaFoldDB" id="A0A822XJK8"/>
<reference evidence="1 2" key="1">
    <citation type="journal article" date="2020" name="Mol. Biol. Evol.">
        <title>Distinct Expression and Methylation Patterns for Genes with Different Fates following a Single Whole-Genome Duplication in Flowering Plants.</title>
        <authorList>
            <person name="Shi T."/>
            <person name="Rahmani R.S."/>
            <person name="Gugger P.F."/>
            <person name="Wang M."/>
            <person name="Li H."/>
            <person name="Zhang Y."/>
            <person name="Li Z."/>
            <person name="Wang Q."/>
            <person name="Van de Peer Y."/>
            <person name="Marchal K."/>
            <person name="Chen J."/>
        </authorList>
    </citation>
    <scope>NUCLEOTIDE SEQUENCE [LARGE SCALE GENOMIC DNA]</scope>
    <source>
        <tissue evidence="1">Leaf</tissue>
    </source>
</reference>
<protein>
    <submittedName>
        <fullName evidence="1">Uncharacterized protein</fullName>
    </submittedName>
</protein>
<dbReference type="Pfam" id="PF05553">
    <property type="entry name" value="DUF761"/>
    <property type="match status" value="1"/>
</dbReference>
<dbReference type="InterPro" id="IPR008480">
    <property type="entry name" value="DUF761_pln"/>
</dbReference>
<comment type="caution">
    <text evidence="1">The sequence shown here is derived from an EMBL/GenBank/DDBJ whole genome shotgun (WGS) entry which is preliminary data.</text>
</comment>
<dbReference type="PANTHER" id="PTHR33098">
    <property type="entry name" value="COTTON FIBER (DUF761)"/>
    <property type="match status" value="1"/>
</dbReference>
<evidence type="ECO:0000313" key="2">
    <source>
        <dbReference type="Proteomes" id="UP000607653"/>
    </source>
</evidence>
<evidence type="ECO:0000313" key="1">
    <source>
        <dbReference type="EMBL" id="DAD19893.1"/>
    </source>
</evidence>
<accession>A0A822XJK8</accession>
<dbReference type="PANTHER" id="PTHR33098:SF15">
    <property type="entry name" value="DUF761 DOMAIN PROTEIN"/>
    <property type="match status" value="1"/>
</dbReference>